<dbReference type="eggNOG" id="ENOG50309QN">
    <property type="taxonomic scope" value="Bacteria"/>
</dbReference>
<evidence type="ECO:0000313" key="2">
    <source>
        <dbReference type="EMBL" id="EGO64240.1"/>
    </source>
</evidence>
<feature type="transmembrane region" description="Helical" evidence="1">
    <location>
        <begin position="98"/>
        <end position="114"/>
    </location>
</feature>
<proteinExistence type="predicted"/>
<keyword evidence="1" id="KW-0472">Membrane</keyword>
<dbReference type="OrthoDB" id="1730091at2"/>
<protein>
    <submittedName>
        <fullName evidence="2">Uncharacterized protein</fullName>
    </submittedName>
</protein>
<feature type="transmembrane region" description="Helical" evidence="1">
    <location>
        <begin position="35"/>
        <end position="56"/>
    </location>
</feature>
<gene>
    <name evidence="2" type="ORF">ALO_08952</name>
</gene>
<keyword evidence="1" id="KW-1133">Transmembrane helix</keyword>
<reference evidence="2 3" key="1">
    <citation type="journal article" date="2011" name="EMBO J.">
        <title>Structural diversity of bacterial flagellar motors.</title>
        <authorList>
            <person name="Chen S."/>
            <person name="Beeby M."/>
            <person name="Murphy G.E."/>
            <person name="Leadbetter J.R."/>
            <person name="Hendrixson D.R."/>
            <person name="Briegel A."/>
            <person name="Li Z."/>
            <person name="Shi J."/>
            <person name="Tocheva E.I."/>
            <person name="Muller A."/>
            <person name="Dobro M.J."/>
            <person name="Jensen G.J."/>
        </authorList>
    </citation>
    <scope>NUCLEOTIDE SEQUENCE [LARGE SCALE GENOMIC DNA]</scope>
    <source>
        <strain evidence="2 3">DSM 6540</strain>
    </source>
</reference>
<name>F7NI92_9FIRM</name>
<feature type="transmembrane region" description="Helical" evidence="1">
    <location>
        <begin position="6"/>
        <end position="23"/>
    </location>
</feature>
<feature type="transmembrane region" description="Helical" evidence="1">
    <location>
        <begin position="68"/>
        <end position="86"/>
    </location>
</feature>
<feature type="transmembrane region" description="Helical" evidence="1">
    <location>
        <begin position="152"/>
        <end position="171"/>
    </location>
</feature>
<keyword evidence="3" id="KW-1185">Reference proteome</keyword>
<accession>F7NI92</accession>
<evidence type="ECO:0000256" key="1">
    <source>
        <dbReference type="SAM" id="Phobius"/>
    </source>
</evidence>
<dbReference type="EMBL" id="AFGF01000069">
    <property type="protein sequence ID" value="EGO64240.1"/>
    <property type="molecule type" value="Genomic_DNA"/>
</dbReference>
<keyword evidence="1" id="KW-0812">Transmembrane</keyword>
<organism evidence="2 3">
    <name type="scientific">Acetonema longum DSM 6540</name>
    <dbReference type="NCBI Taxonomy" id="1009370"/>
    <lineage>
        <taxon>Bacteria</taxon>
        <taxon>Bacillati</taxon>
        <taxon>Bacillota</taxon>
        <taxon>Negativicutes</taxon>
        <taxon>Acetonemataceae</taxon>
        <taxon>Acetonema</taxon>
    </lineage>
</organism>
<dbReference type="AlphaFoldDB" id="F7NI92"/>
<dbReference type="InterPro" id="IPR048147">
    <property type="entry name" value="CBO0543-like"/>
</dbReference>
<comment type="caution">
    <text evidence="2">The sequence shown here is derived from an EMBL/GenBank/DDBJ whole genome shotgun (WGS) entry which is preliminary data.</text>
</comment>
<dbReference type="Proteomes" id="UP000003240">
    <property type="component" value="Unassembled WGS sequence"/>
</dbReference>
<dbReference type="RefSeq" id="WP_004094847.1">
    <property type="nucleotide sequence ID" value="NZ_AFGF01000069.1"/>
</dbReference>
<dbReference type="NCBIfam" id="NF041644">
    <property type="entry name" value="CBO0543_fam"/>
    <property type="match status" value="1"/>
</dbReference>
<evidence type="ECO:0000313" key="3">
    <source>
        <dbReference type="Proteomes" id="UP000003240"/>
    </source>
</evidence>
<sequence length="177" mass="21051">MWTLSIFRIIMVTGFFLSALKWGDWRHWEKYYPSMLFVMVVNLTFGYVAYNHPLWIFNQDAIVKNETIVEFVNTYLALSLTTLIYLSQFPRNGLLPKFFYILWWVFIYGSLEFIDSKITGGISYGNGWSWIHSVLFDCVMFPTIRIHYLSPFWGWVISIISAIFILIVYDFRLADMK</sequence>